<comment type="caution">
    <text evidence="1">The sequence shown here is derived from an EMBL/GenBank/DDBJ whole genome shotgun (WGS) entry which is preliminary data.</text>
</comment>
<dbReference type="EMBL" id="LUTP01000103">
    <property type="protein sequence ID" value="OSN01935.1"/>
    <property type="molecule type" value="Genomic_DNA"/>
</dbReference>
<organism evidence="1 2">
    <name type="scientific">Lonsdalea iberica</name>
    <dbReference type="NCBI Taxonomy" id="1082703"/>
    <lineage>
        <taxon>Bacteria</taxon>
        <taxon>Pseudomonadati</taxon>
        <taxon>Pseudomonadota</taxon>
        <taxon>Gammaproteobacteria</taxon>
        <taxon>Enterobacterales</taxon>
        <taxon>Pectobacteriaceae</taxon>
        <taxon>Lonsdalea</taxon>
    </lineage>
</organism>
<dbReference type="Proteomes" id="UP000194020">
    <property type="component" value="Unassembled WGS sequence"/>
</dbReference>
<proteinExistence type="predicted"/>
<dbReference type="OrthoDB" id="1447491at2"/>
<dbReference type="RefSeq" id="WP_094110359.1">
    <property type="nucleotide sequence ID" value="NZ_LUTP01000103.1"/>
</dbReference>
<dbReference type="AlphaFoldDB" id="A0A1X3RJM4"/>
<evidence type="ECO:0000313" key="2">
    <source>
        <dbReference type="Proteomes" id="UP000194020"/>
    </source>
</evidence>
<name>A0A1X3RJM4_9GAMM</name>
<sequence length="76" mass="8913">MTREELLLELEKKNVPKGIYSLDGIKDGECLCITHQGDAWEVIYNSRGKITYREAFRADEAAYSKFYQIMKEDFGW</sequence>
<protein>
    <submittedName>
        <fullName evidence="1">Uncharacterized protein</fullName>
    </submittedName>
</protein>
<evidence type="ECO:0000313" key="1">
    <source>
        <dbReference type="EMBL" id="OSN01935.1"/>
    </source>
</evidence>
<reference evidence="1 2" key="1">
    <citation type="submission" date="2016-02" db="EMBL/GenBank/DDBJ databases">
        <title>Species-wide whole genome sequencing reveals diversity, host range in Lonsdalea quercina.</title>
        <authorList>
            <person name="Li Y."/>
        </authorList>
    </citation>
    <scope>NUCLEOTIDE SEQUENCE [LARGE SCALE GENOMIC DNA]</scope>
    <source>
        <strain evidence="1 2">LMG 26264</strain>
    </source>
</reference>
<gene>
    <name evidence="1" type="ORF">AU511_16490</name>
</gene>
<accession>A0A1X3RJM4</accession>